<evidence type="ECO:0000256" key="2">
    <source>
        <dbReference type="ARBA" id="ARBA00010663"/>
    </source>
</evidence>
<evidence type="ECO:0000256" key="13">
    <source>
        <dbReference type="ARBA" id="ARBA00023305"/>
    </source>
</evidence>
<name>A0AAD5KNS7_9CRUS</name>
<dbReference type="InterPro" id="IPR017452">
    <property type="entry name" value="GPCR_Rhodpsn_7TM"/>
</dbReference>
<comment type="caution">
    <text evidence="17">The sequence shown here is derived from an EMBL/GenBank/DDBJ whole genome shotgun (WGS) entry which is preliminary data.</text>
</comment>
<feature type="compositionally biased region" description="Basic and acidic residues" evidence="14">
    <location>
        <begin position="484"/>
        <end position="504"/>
    </location>
</feature>
<keyword evidence="7 15" id="KW-1133">Transmembrane helix</keyword>
<gene>
    <name evidence="17" type="ORF">GHT06_016720</name>
</gene>
<comment type="similarity">
    <text evidence="2">Belongs to the G-protein coupled receptor 1 family.</text>
</comment>
<evidence type="ECO:0000256" key="8">
    <source>
        <dbReference type="ARBA" id="ARBA00022991"/>
    </source>
</evidence>
<evidence type="ECO:0000256" key="5">
    <source>
        <dbReference type="ARBA" id="ARBA00022692"/>
    </source>
</evidence>
<evidence type="ECO:0000256" key="9">
    <source>
        <dbReference type="ARBA" id="ARBA00023040"/>
    </source>
</evidence>
<dbReference type="Pfam" id="PF00001">
    <property type="entry name" value="7tm_1"/>
    <property type="match status" value="1"/>
</dbReference>
<dbReference type="InterPro" id="IPR027430">
    <property type="entry name" value="Retinal_BS"/>
</dbReference>
<feature type="region of interest" description="Disordered" evidence="14">
    <location>
        <begin position="475"/>
        <end position="506"/>
    </location>
</feature>
<comment type="subcellular location">
    <subcellularLocation>
        <location evidence="1">Membrane</location>
        <topology evidence="1">Multi-pass membrane protein</topology>
    </subcellularLocation>
</comment>
<keyword evidence="5 15" id="KW-0812">Transmembrane</keyword>
<dbReference type="EMBL" id="WJBH02000006">
    <property type="protein sequence ID" value="KAI9556926.1"/>
    <property type="molecule type" value="Genomic_DNA"/>
</dbReference>
<dbReference type="GO" id="GO:0004930">
    <property type="term" value="F:G protein-coupled receptor activity"/>
    <property type="evidence" value="ECO:0007669"/>
    <property type="project" value="UniProtKB-KW"/>
</dbReference>
<dbReference type="PROSITE" id="PS00238">
    <property type="entry name" value="OPSIN"/>
    <property type="match status" value="1"/>
</dbReference>
<evidence type="ECO:0000256" key="15">
    <source>
        <dbReference type="SAM" id="Phobius"/>
    </source>
</evidence>
<dbReference type="GO" id="GO:0009881">
    <property type="term" value="F:photoreceptor activity"/>
    <property type="evidence" value="ECO:0007669"/>
    <property type="project" value="UniProtKB-KW"/>
</dbReference>
<feature type="domain" description="G-protein coupled receptors family 1 profile" evidence="16">
    <location>
        <begin position="90"/>
        <end position="376"/>
    </location>
</feature>
<keyword evidence="3" id="KW-0600">Photoreceptor protein</keyword>
<feature type="transmembrane region" description="Helical" evidence="15">
    <location>
        <begin position="76"/>
        <end position="99"/>
    </location>
</feature>
<evidence type="ECO:0000256" key="1">
    <source>
        <dbReference type="ARBA" id="ARBA00004141"/>
    </source>
</evidence>
<evidence type="ECO:0000256" key="12">
    <source>
        <dbReference type="ARBA" id="ARBA00023224"/>
    </source>
</evidence>
<dbReference type="GO" id="GO:0007601">
    <property type="term" value="P:visual perception"/>
    <property type="evidence" value="ECO:0007669"/>
    <property type="project" value="UniProtKB-KW"/>
</dbReference>
<dbReference type="CDD" id="cd14969">
    <property type="entry name" value="7tmA_Opsins_type2_animals"/>
    <property type="match status" value="1"/>
</dbReference>
<dbReference type="PRINTS" id="PR00237">
    <property type="entry name" value="GPCRRHODOPSN"/>
</dbReference>
<dbReference type="SUPFAM" id="SSF81321">
    <property type="entry name" value="Family A G protein-coupled receptor-like"/>
    <property type="match status" value="1"/>
</dbReference>
<evidence type="ECO:0000313" key="17">
    <source>
        <dbReference type="EMBL" id="KAI9556926.1"/>
    </source>
</evidence>
<dbReference type="Gene3D" id="1.20.1070.10">
    <property type="entry name" value="Rhodopsin 7-helix transmembrane proteins"/>
    <property type="match status" value="1"/>
</dbReference>
<evidence type="ECO:0000256" key="3">
    <source>
        <dbReference type="ARBA" id="ARBA00022543"/>
    </source>
</evidence>
<protein>
    <submittedName>
        <fullName evidence="17">Pteropsin9</fullName>
    </submittedName>
</protein>
<keyword evidence="6" id="KW-0681">Retinal protein</keyword>
<keyword evidence="12" id="KW-0807">Transducer</keyword>
<dbReference type="AlphaFoldDB" id="A0AAD5KNS7"/>
<feature type="transmembrane region" description="Helical" evidence="15">
    <location>
        <begin position="203"/>
        <end position="224"/>
    </location>
</feature>
<evidence type="ECO:0000256" key="14">
    <source>
        <dbReference type="SAM" id="MobiDB-lite"/>
    </source>
</evidence>
<evidence type="ECO:0000259" key="16">
    <source>
        <dbReference type="PROSITE" id="PS50262"/>
    </source>
</evidence>
<dbReference type="PANTHER" id="PTHR24240">
    <property type="entry name" value="OPSIN"/>
    <property type="match status" value="1"/>
</dbReference>
<keyword evidence="8" id="KW-0157">Chromophore</keyword>
<accession>A0AAD5KNS7</accession>
<evidence type="ECO:0000256" key="6">
    <source>
        <dbReference type="ARBA" id="ARBA00022925"/>
    </source>
</evidence>
<keyword evidence="9" id="KW-0297">G-protein coupled receptor</keyword>
<dbReference type="GO" id="GO:0016020">
    <property type="term" value="C:membrane"/>
    <property type="evidence" value="ECO:0007669"/>
    <property type="project" value="UniProtKB-SubCell"/>
</dbReference>
<dbReference type="PROSITE" id="PS50262">
    <property type="entry name" value="G_PROTEIN_RECEP_F1_2"/>
    <property type="match status" value="1"/>
</dbReference>
<feature type="transmembrane region" description="Helical" evidence="15">
    <location>
        <begin position="153"/>
        <end position="182"/>
    </location>
</feature>
<keyword evidence="18" id="KW-1185">Reference proteome</keyword>
<keyword evidence="13" id="KW-0844">Vision</keyword>
<reference evidence="17 18" key="1">
    <citation type="submission" date="2022-05" db="EMBL/GenBank/DDBJ databases">
        <title>A multi-omics perspective on studying reproductive biology in Daphnia sinensis.</title>
        <authorList>
            <person name="Jia J."/>
        </authorList>
    </citation>
    <scope>NUCLEOTIDE SEQUENCE [LARGE SCALE GENOMIC DNA]</scope>
    <source>
        <strain evidence="17 18">WSL</strain>
    </source>
</reference>
<feature type="transmembrane region" description="Helical" evidence="15">
    <location>
        <begin position="252"/>
        <end position="273"/>
    </location>
</feature>
<sequence>MSFSTNISNSVRNFVNEMLTKQENSGDVNYFNNHTGLLRIIGTNYDSNIIAADYDGVENSTDGVNLLMPTWAYRSVAAYLLFISVLGLVMNIIVAVVILNDSRYVHTSKSKERKRIINESCALSAKNYVYYRTPVSTAAALQFGWPFSHELCVAYAMIMSTAGIGSITTLTALAVWRCQLVVCCPAKRKSTFTNHNGRLECRYGALLLILIWIYALAVTCPPLLGWGRYDREAAHISCSVNWESKRHYNRSYILYMFVMGLVIPLSLIMVSYVKILRVVREHLHRRGDAAEKRVTMMVACMIAAFMGAWTPYSILALYETFFSIDSGDNYIGNKANVSDAIRDDSDSFYVGIVSPAFATIPSLFAKTSAVLNPLIYGLLNTQFRLAWERFSLRYFSRWRHRRHPSGDAVANRQTQIKRRDIRRFRLSYNSNSRGIKPGTTVHLPMREIIFPKEDRLGQTNSKITKIPPIIDTQATHSIPVRISRNNEEEERRQQPTDNHQEQERTMGSQCYKPLHLPSALSSSLPSLSTCTSSHLVCPGVNVACQSIKKRSIRIQRHGEQLASSISVRLLSHTVHCRCSIGKSMFLNTYADADASLTAHTTITKSDSEVNQT</sequence>
<dbReference type="InterPro" id="IPR000276">
    <property type="entry name" value="GPCR_Rhodpsn"/>
</dbReference>
<dbReference type="Proteomes" id="UP000820818">
    <property type="component" value="Linkage Group LG6"/>
</dbReference>
<evidence type="ECO:0000256" key="7">
    <source>
        <dbReference type="ARBA" id="ARBA00022989"/>
    </source>
</evidence>
<keyword evidence="4" id="KW-0716">Sensory transduction</keyword>
<evidence type="ECO:0000256" key="10">
    <source>
        <dbReference type="ARBA" id="ARBA00023136"/>
    </source>
</evidence>
<evidence type="ECO:0000256" key="11">
    <source>
        <dbReference type="ARBA" id="ARBA00023170"/>
    </source>
</evidence>
<proteinExistence type="inferred from homology"/>
<keyword evidence="10 15" id="KW-0472">Membrane</keyword>
<organism evidence="17 18">
    <name type="scientific">Daphnia sinensis</name>
    <dbReference type="NCBI Taxonomy" id="1820382"/>
    <lineage>
        <taxon>Eukaryota</taxon>
        <taxon>Metazoa</taxon>
        <taxon>Ecdysozoa</taxon>
        <taxon>Arthropoda</taxon>
        <taxon>Crustacea</taxon>
        <taxon>Branchiopoda</taxon>
        <taxon>Diplostraca</taxon>
        <taxon>Cladocera</taxon>
        <taxon>Anomopoda</taxon>
        <taxon>Daphniidae</taxon>
        <taxon>Daphnia</taxon>
        <taxon>Daphnia similis group</taxon>
    </lineage>
</organism>
<feature type="transmembrane region" description="Helical" evidence="15">
    <location>
        <begin position="294"/>
        <end position="318"/>
    </location>
</feature>
<dbReference type="GO" id="GO:0007602">
    <property type="term" value="P:phototransduction"/>
    <property type="evidence" value="ECO:0007669"/>
    <property type="project" value="UniProtKB-KW"/>
</dbReference>
<keyword evidence="11" id="KW-0675">Receptor</keyword>
<evidence type="ECO:0000313" key="18">
    <source>
        <dbReference type="Proteomes" id="UP000820818"/>
    </source>
</evidence>
<evidence type="ECO:0000256" key="4">
    <source>
        <dbReference type="ARBA" id="ARBA00022606"/>
    </source>
</evidence>
<dbReference type="InterPro" id="IPR050125">
    <property type="entry name" value="GPCR_opsins"/>
</dbReference>